<feature type="compositionally biased region" description="Low complexity" evidence="1">
    <location>
        <begin position="35"/>
        <end position="49"/>
    </location>
</feature>
<gene>
    <name evidence="2" type="ORF">AAME72_06770</name>
</gene>
<reference evidence="2" key="1">
    <citation type="submission" date="2024-05" db="EMBL/GenBank/DDBJ databases">
        <title>The Natural Products Discovery Center: Release of the First 8490 Sequenced Strains for Exploring Actinobacteria Biosynthetic Diversity.</title>
        <authorList>
            <person name="Kalkreuter E."/>
            <person name="Kautsar S.A."/>
            <person name="Yang D."/>
            <person name="Bader C.D."/>
            <person name="Teijaro C.N."/>
            <person name="Fluegel L."/>
            <person name="Davis C.M."/>
            <person name="Simpson J.R."/>
            <person name="Lauterbach L."/>
            <person name="Steele A.D."/>
            <person name="Gui C."/>
            <person name="Meng S."/>
            <person name="Li G."/>
            <person name="Viehrig K."/>
            <person name="Ye F."/>
            <person name="Su P."/>
            <person name="Kiefer A.F."/>
            <person name="Nichols A."/>
            <person name="Cepeda A.J."/>
            <person name="Yan W."/>
            <person name="Fan B."/>
            <person name="Jiang Y."/>
            <person name="Adhikari A."/>
            <person name="Zheng C.-J."/>
            <person name="Schuster L."/>
            <person name="Cowan T.M."/>
            <person name="Smanski M.J."/>
            <person name="Chevrette M.G."/>
            <person name="de Carvalho L.P.S."/>
            <person name="Shen B."/>
        </authorList>
    </citation>
    <scope>NUCLEOTIDE SEQUENCE</scope>
    <source>
        <strain evidence="2">NPDC080035</strain>
    </source>
</reference>
<proteinExistence type="predicted"/>
<protein>
    <submittedName>
        <fullName evidence="2">Uncharacterized protein</fullName>
    </submittedName>
</protein>
<evidence type="ECO:0000256" key="1">
    <source>
        <dbReference type="SAM" id="MobiDB-lite"/>
    </source>
</evidence>
<feature type="compositionally biased region" description="Pro residues" evidence="1">
    <location>
        <begin position="25"/>
        <end position="34"/>
    </location>
</feature>
<dbReference type="RefSeq" id="WP_348789478.1">
    <property type="nucleotide sequence ID" value="NZ_CP157390.1"/>
</dbReference>
<dbReference type="AlphaFoldDB" id="A0AAU7GFC3"/>
<name>A0AAU7GFC3_9MICO</name>
<evidence type="ECO:0000313" key="2">
    <source>
        <dbReference type="EMBL" id="XBM49560.1"/>
    </source>
</evidence>
<sequence length="216" mass="21265">MSTSSAAFAAILDDLVRTTDLPAPAAEPPAPSAPPAASESPKGTSLSLSAAASDNNVPLAATFAAPPARLRGRGDLTLVVGLGGDALAAARTLAASAGRDGEALVIVDRRDALAARADGVREEHPVVGAFSLPGVDAVAGLATELAGIAPDQVWVAVDASRKTQDTAHWVGAVDAVLAVDGIAATGAALTASPDEVRGLGLPVLWLDAPPEPAPGA</sequence>
<accession>A0AAU7GFC3</accession>
<organism evidence="2">
    <name type="scientific">Leifsonia sp. NPDC080035</name>
    <dbReference type="NCBI Taxonomy" id="3143936"/>
    <lineage>
        <taxon>Bacteria</taxon>
        <taxon>Bacillati</taxon>
        <taxon>Actinomycetota</taxon>
        <taxon>Actinomycetes</taxon>
        <taxon>Micrococcales</taxon>
        <taxon>Microbacteriaceae</taxon>
        <taxon>Leifsonia</taxon>
    </lineage>
</organism>
<feature type="region of interest" description="Disordered" evidence="1">
    <location>
        <begin position="21"/>
        <end position="49"/>
    </location>
</feature>
<dbReference type="EMBL" id="CP157390">
    <property type="protein sequence ID" value="XBM49560.1"/>
    <property type="molecule type" value="Genomic_DNA"/>
</dbReference>